<dbReference type="Gene3D" id="3.10.290.30">
    <property type="entry name" value="MM3350-like"/>
    <property type="match status" value="1"/>
</dbReference>
<dbReference type="PANTHER" id="PTHR41878:SF1">
    <property type="entry name" value="TNPR PROTEIN"/>
    <property type="match status" value="1"/>
</dbReference>
<name>A0AA37XKX0_9ENTE</name>
<gene>
    <name evidence="2" type="ORF">C7K38_03000</name>
    <name evidence="3" type="ORF">GCM10025885_20520</name>
</gene>
<organism evidence="3 5">
    <name type="scientific">Tetragenococcus osmophilus</name>
    <dbReference type="NCBI Taxonomy" id="526944"/>
    <lineage>
        <taxon>Bacteria</taxon>
        <taxon>Bacillati</taxon>
        <taxon>Bacillota</taxon>
        <taxon>Bacilli</taxon>
        <taxon>Lactobacillales</taxon>
        <taxon>Enterococcaceae</taxon>
        <taxon>Tetragenococcus</taxon>
    </lineage>
</organism>
<dbReference type="SUPFAM" id="SSF159941">
    <property type="entry name" value="MM3350-like"/>
    <property type="match status" value="1"/>
</dbReference>
<evidence type="ECO:0000313" key="2">
    <source>
        <dbReference type="EMBL" id="AYW47427.1"/>
    </source>
</evidence>
<dbReference type="Proteomes" id="UP000268310">
    <property type="component" value="Chromosome"/>
</dbReference>
<proteinExistence type="predicted"/>
<reference evidence="3 5" key="2">
    <citation type="journal article" date="2014" name="Int. J. Syst. Evol. Microbiol.">
        <title>Complete genome sequence of Corynebacterium casei LMG S-19264T (=DSM 44701T), isolated from a smear-ripened cheese.</title>
        <authorList>
            <consortium name="US DOE Joint Genome Institute (JGI-PGF)"/>
            <person name="Walter F."/>
            <person name="Albersmeier A."/>
            <person name="Kalinowski J."/>
            <person name="Ruckert C."/>
        </authorList>
    </citation>
    <scope>NUCLEOTIDE SEQUENCE [LARGE SCALE GENOMIC DNA]</scope>
    <source>
        <strain evidence="3 5">NBRC 114545</strain>
    </source>
</reference>
<evidence type="ECO:0000313" key="4">
    <source>
        <dbReference type="Proteomes" id="UP000268310"/>
    </source>
</evidence>
<feature type="domain" description="Plasmid pRiA4b Orf3-like" evidence="1">
    <location>
        <begin position="183"/>
        <end position="332"/>
    </location>
</feature>
<evidence type="ECO:0000313" key="5">
    <source>
        <dbReference type="Proteomes" id="UP001157039"/>
    </source>
</evidence>
<dbReference type="InterPro" id="IPR024047">
    <property type="entry name" value="MM3350-like_sf"/>
</dbReference>
<protein>
    <recommendedName>
        <fullName evidence="1">Plasmid pRiA4b Orf3-like domain-containing protein</fullName>
    </recommendedName>
</protein>
<sequence length="345" mass="40803">MAKIDDLIDKYFQTKQDELNDYTENIDNPAELVKMLLEFTDSMEKPQDFADLKLLEQFYLKHLPAETLVFADEVLAIHEVILDFYQFMQENNFLTKKDYLNVLSFLQKNKHTFLRKMMDEQVWSREKKKRMDEMNQEMIDSLPPEMNDFFQGLNNMFNQEEEKQSTDNVIDFPSDYQEPKSYAIQLRIDLAGYKPPIWRRVLVPFDYTLDDLHEVIQNSFEWENEHLYQFMIDGQFYQPDTGFIDDFGEFPPQDTASMTLGEVFIFNKSIDYIYDFGDDWQHKVKLEKVIPYNELSSASSKLTGPEQLPICLTGRQDAPLEDSRGEEAFASFDLDKINKRLSELS</sequence>
<reference evidence="3" key="4">
    <citation type="submission" date="2023-02" db="EMBL/GenBank/DDBJ databases">
        <authorList>
            <person name="Sun Q."/>
            <person name="Mori K."/>
        </authorList>
    </citation>
    <scope>NUCLEOTIDE SEQUENCE</scope>
    <source>
        <strain evidence="3">NBRC 114545</strain>
    </source>
</reference>
<accession>A0AA37XKX0</accession>
<evidence type="ECO:0000259" key="1">
    <source>
        <dbReference type="Pfam" id="PF07929"/>
    </source>
</evidence>
<dbReference type="EMBL" id="BSUW01000001">
    <property type="protein sequence ID" value="GMA73003.1"/>
    <property type="molecule type" value="Genomic_DNA"/>
</dbReference>
<dbReference type="AlphaFoldDB" id="A0AA37XKX0"/>
<reference evidence="2" key="3">
    <citation type="submission" date="2018-03" db="EMBL/GenBank/DDBJ databases">
        <authorList>
            <person name="Jeon C.O."/>
        </authorList>
    </citation>
    <scope>NUCLEOTIDE SEQUENCE</scope>
    <source>
        <strain evidence="2">JCM 31126</strain>
    </source>
</reference>
<dbReference type="InterPro" id="IPR012912">
    <property type="entry name" value="Plasmid_pRiA4b_Orf3-like"/>
</dbReference>
<keyword evidence="4" id="KW-1185">Reference proteome</keyword>
<dbReference type="RefSeq" id="WP_123934555.1">
    <property type="nucleotide sequence ID" value="NZ_BSUW01000001.1"/>
</dbReference>
<dbReference type="PANTHER" id="PTHR41878">
    <property type="entry name" value="LEXA REPRESSOR-RELATED"/>
    <property type="match status" value="1"/>
</dbReference>
<dbReference type="KEGG" id="too:C7K38_03000"/>
<dbReference type="EMBL" id="CP027783">
    <property type="protein sequence ID" value="AYW47427.1"/>
    <property type="molecule type" value="Genomic_DNA"/>
</dbReference>
<dbReference type="Proteomes" id="UP001157039">
    <property type="component" value="Unassembled WGS sequence"/>
</dbReference>
<dbReference type="Pfam" id="PF07929">
    <property type="entry name" value="PRiA4_ORF3"/>
    <property type="match status" value="1"/>
</dbReference>
<reference evidence="2 4" key="1">
    <citation type="journal article" date="2012" name="Int. J. Syst. Evol. Microbiol.">
        <title>Characterization of Tetragenococcus strains from sugar thick juice reveals a novel species, Tetragenococcus osmophilus sp. nov., and divides Tetragenococcus halophilus into two subspecies, T. halophilus subsp. halophilus subsp. nov. and T. halophilus subsp. flandriensis subsp. nov.</title>
        <authorList>
            <person name="Juste A."/>
            <person name="Van Trappen S."/>
            <person name="Verreth C."/>
            <person name="Cleenwerck I."/>
            <person name="De Vos P."/>
            <person name="Lievens B."/>
            <person name="Willems K.A."/>
        </authorList>
    </citation>
    <scope>NUCLEOTIDE SEQUENCE [LARGE SCALE GENOMIC DNA]</scope>
    <source>
        <strain evidence="2 4">JCM 31126</strain>
    </source>
</reference>
<evidence type="ECO:0000313" key="3">
    <source>
        <dbReference type="EMBL" id="GMA73003.1"/>
    </source>
</evidence>